<proteinExistence type="predicted"/>
<feature type="compositionally biased region" description="Polar residues" evidence="1">
    <location>
        <begin position="1234"/>
        <end position="1252"/>
    </location>
</feature>
<feature type="compositionally biased region" description="Low complexity" evidence="1">
    <location>
        <begin position="584"/>
        <end position="604"/>
    </location>
</feature>
<feature type="region of interest" description="Disordered" evidence="1">
    <location>
        <begin position="1230"/>
        <end position="1252"/>
    </location>
</feature>
<feature type="region of interest" description="Disordered" evidence="1">
    <location>
        <begin position="789"/>
        <end position="808"/>
    </location>
</feature>
<feature type="compositionally biased region" description="Basic and acidic residues" evidence="1">
    <location>
        <begin position="130"/>
        <end position="140"/>
    </location>
</feature>
<reference evidence="2 3" key="1">
    <citation type="submission" date="2024-04" db="EMBL/GenBank/DDBJ databases">
        <title>Tritrichomonas musculus Genome.</title>
        <authorList>
            <person name="Alves-Ferreira E."/>
            <person name="Grigg M."/>
            <person name="Lorenzi H."/>
            <person name="Galac M."/>
        </authorList>
    </citation>
    <scope>NUCLEOTIDE SEQUENCE [LARGE SCALE GENOMIC DNA]</scope>
    <source>
        <strain evidence="2 3">EAF2021</strain>
    </source>
</reference>
<gene>
    <name evidence="2" type="ORF">M9Y10_038371</name>
</gene>
<dbReference type="PANTHER" id="PTHR22836:SF0">
    <property type="entry name" value="PRE-MRNA 3' END PROCESSING PROTEIN WDR33"/>
    <property type="match status" value="1"/>
</dbReference>
<dbReference type="PANTHER" id="PTHR22836">
    <property type="entry name" value="WD40 REPEAT PROTEIN"/>
    <property type="match status" value="1"/>
</dbReference>
<organism evidence="2 3">
    <name type="scientific">Tritrichomonas musculus</name>
    <dbReference type="NCBI Taxonomy" id="1915356"/>
    <lineage>
        <taxon>Eukaryota</taxon>
        <taxon>Metamonada</taxon>
        <taxon>Parabasalia</taxon>
        <taxon>Tritrichomonadida</taxon>
        <taxon>Tritrichomonadidae</taxon>
        <taxon>Tritrichomonas</taxon>
    </lineage>
</organism>
<feature type="region of interest" description="Disordered" evidence="1">
    <location>
        <begin position="1141"/>
        <end position="1198"/>
    </location>
</feature>
<name>A0ABR2K871_9EUKA</name>
<comment type="caution">
    <text evidence="2">The sequence shown here is derived from an EMBL/GenBank/DDBJ whole genome shotgun (WGS) entry which is preliminary data.</text>
</comment>
<dbReference type="InterPro" id="IPR045245">
    <property type="entry name" value="Pfs2-like"/>
</dbReference>
<feature type="compositionally biased region" description="Basic and acidic residues" evidence="1">
    <location>
        <begin position="1144"/>
        <end position="1155"/>
    </location>
</feature>
<dbReference type="Proteomes" id="UP001470230">
    <property type="component" value="Unassembled WGS sequence"/>
</dbReference>
<evidence type="ECO:0000313" key="3">
    <source>
        <dbReference type="Proteomes" id="UP001470230"/>
    </source>
</evidence>
<evidence type="ECO:0000313" key="2">
    <source>
        <dbReference type="EMBL" id="KAK8887332.1"/>
    </source>
</evidence>
<feature type="region of interest" description="Disordered" evidence="1">
    <location>
        <begin position="842"/>
        <end position="867"/>
    </location>
</feature>
<feature type="region of interest" description="Disordered" evidence="1">
    <location>
        <begin position="548"/>
        <end position="656"/>
    </location>
</feature>
<accession>A0ABR2K871</accession>
<keyword evidence="3" id="KW-1185">Reference proteome</keyword>
<evidence type="ECO:0000256" key="1">
    <source>
        <dbReference type="SAM" id="MobiDB-lite"/>
    </source>
</evidence>
<dbReference type="EMBL" id="JAPFFF010000006">
    <property type="protein sequence ID" value="KAK8887332.1"/>
    <property type="molecule type" value="Genomic_DNA"/>
</dbReference>
<protein>
    <recommendedName>
        <fullName evidence="4">Viral A-type inclusion protein</fullName>
    </recommendedName>
</protein>
<sequence length="1265" mass="145125">MTELDKNDLSKIINSYIGGRPFQSLSNILKNSGFYDQNKKNTADIINSFDDSEYKSLKRHFTNLRKSVISDIHLLEEQNSSNNEVDSFLRFISLIFDVSTIIQKRDEQTIDNLKEANDTKKSSTSSQQKSKGESDSHSKSTNDQAETISKLKKKLSKANEQITFLKTQIKSAKEEGKSEVIQDLTDHYHLSQNSGNDIHSLISNLDNCIEANNSTAQSESGESLSDDASVVKKIVKSFDLPPDTTPKNIVSELQQKLVEMVKINAEMNNQKDDRENCPIGPTDDPSDPSILRSQLVATVNSLRSELDHLKCDVAEQDEVLQVFCNIPLKPDQADSIVQEAENNEKSFIQKVRDIVSILAIQIFQSEDTEVLNTRLLSLVAGLFQFINAIGTSKAAYTSLYPECPFDEMRPVILSQAERVHLFLCENGHAFTQDQKSLFEELITNNNYYPLKGIDANSISSMNLLTHVKNYLNEYTRKPSSVEGQVLYVIALEAVCACDILQRYSDTVKNACTRQIQEAKQLKNYSVQLEKSIEDQQVYIQGMSMMQNEEKNNTQEENDEYFDNDKDSFNNSLNNNRSREDSRNYDNNQSYENTNNSRENTNESNNNRRRRDHNRSNENSRNKDSNSKNSDDKNNDGAVKNRDVKNNDKADKDLNKVRSILRKGLTDHDHERKNNEGNEENNCNCIESILEALDHLNQEEVEIVPDDRYIQSLQTQLRDAKAENKEWKKKNDDLIKDTHNDIANVQAQVSKMNETMNKRIELKKAQNQKLVKALKDAKQNMDKLVKKNKELQQKLSSAGSQEGEESSRQIADEIQKNFDETKKDYENILSQMKASIENKQKEIDSLKESQDSLQQQLEEEKQKNATLSKQVKQAEKSVKEKIEKYKKKEAKAIDQASLLSEKYQEIHRDLEILENEKKIMQDKYQNIENEKALIQSSLKNYSETLEEFEKLRKSHDQLLNEKKTENQQFLSKVAALFPTYADLSVTISKESILDILENVREDLETIPQYQTKVGTKDDIIQKVKESLNIESDDSIVEKLNALIKSNNEMDQSNRLMYSELKASQDSRINLLELQDWLIRMYVLVTGGVCQDVTTREMQHAIEDNITSKYENLILSRKNALLKAEKKLLKSKTFTKINSEFENEIENEKENEQPKNYEEEEEEDANQSSTEIEIDNLPKQNKTKNNKNVSLNKKKKKKDKRNYSFRHLLIMAMLICKAKRLSGNGEGGPYGLDIGDTNNNNKDGRQYSTSFSPISKPTSNNYVFGLD</sequence>
<feature type="compositionally biased region" description="Basic and acidic residues" evidence="1">
    <location>
        <begin position="613"/>
        <end position="655"/>
    </location>
</feature>
<feature type="region of interest" description="Disordered" evidence="1">
    <location>
        <begin position="113"/>
        <end position="147"/>
    </location>
</feature>
<evidence type="ECO:0008006" key="4">
    <source>
        <dbReference type="Google" id="ProtNLM"/>
    </source>
</evidence>